<evidence type="ECO:0000256" key="1">
    <source>
        <dbReference type="ARBA" id="ARBA00023284"/>
    </source>
</evidence>
<dbReference type="GO" id="GO:0015036">
    <property type="term" value="F:disulfide oxidoreductase activity"/>
    <property type="evidence" value="ECO:0007669"/>
    <property type="project" value="UniProtKB-ARBA"/>
</dbReference>
<keyword evidence="1" id="KW-0676">Redox-active center</keyword>
<keyword evidence="4" id="KW-1185">Reference proteome</keyword>
<dbReference type="Proteomes" id="UP000254266">
    <property type="component" value="Unassembled WGS sequence"/>
</dbReference>
<dbReference type="AlphaFoldDB" id="A0A370DM25"/>
<dbReference type="GO" id="GO:0016209">
    <property type="term" value="F:antioxidant activity"/>
    <property type="evidence" value="ECO:0007669"/>
    <property type="project" value="InterPro"/>
</dbReference>
<dbReference type="CDD" id="cd02966">
    <property type="entry name" value="TlpA_like_family"/>
    <property type="match status" value="1"/>
</dbReference>
<dbReference type="SUPFAM" id="SSF52833">
    <property type="entry name" value="Thioredoxin-like"/>
    <property type="match status" value="1"/>
</dbReference>
<dbReference type="Gene3D" id="3.40.30.10">
    <property type="entry name" value="Glutaredoxin"/>
    <property type="match status" value="1"/>
</dbReference>
<dbReference type="InterPro" id="IPR013766">
    <property type="entry name" value="Thioredoxin_domain"/>
</dbReference>
<dbReference type="Pfam" id="PF00578">
    <property type="entry name" value="AhpC-TSA"/>
    <property type="match status" value="1"/>
</dbReference>
<proteinExistence type="predicted"/>
<dbReference type="PROSITE" id="PS00194">
    <property type="entry name" value="THIOREDOXIN_1"/>
    <property type="match status" value="1"/>
</dbReference>
<dbReference type="PANTHER" id="PTHR42852:SF13">
    <property type="entry name" value="PROTEIN DIPZ"/>
    <property type="match status" value="1"/>
</dbReference>
<dbReference type="InterPro" id="IPR017937">
    <property type="entry name" value="Thioredoxin_CS"/>
</dbReference>
<reference evidence="3 4" key="1">
    <citation type="journal article" date="2018" name="ISME J.">
        <title>Endosymbiont genomes yield clues of tubeworm success.</title>
        <authorList>
            <person name="Li Y."/>
            <person name="Liles M.R."/>
            <person name="Halanych K.M."/>
        </authorList>
    </citation>
    <scope>NUCLEOTIDE SEQUENCE [LARGE SCALE GENOMIC DNA]</scope>
    <source>
        <strain evidence="3">A1464</strain>
    </source>
</reference>
<feature type="domain" description="Thioredoxin" evidence="2">
    <location>
        <begin position="35"/>
        <end position="175"/>
    </location>
</feature>
<sequence>MSIKQVLTLMVFVLGVFVNLSINASSSEVPFGIRHYDIGSAQNFTLNDIDGEPFELNDSKGRWVFLHFWASWCGPCREEMPVIQELADKMKGEAFQIVMVNTAEDEDTVFEFLGSINVDLNSLMDVDGLVTEVWKPRGLPTSFLINPKGEVKYQAIGGREWMSPVYIGFLKKLLKSDVKLKSKKVSE</sequence>
<gene>
    <name evidence="3" type="ORF">DIZ80_00340</name>
</gene>
<evidence type="ECO:0000313" key="4">
    <source>
        <dbReference type="Proteomes" id="UP000254266"/>
    </source>
</evidence>
<evidence type="ECO:0000313" key="3">
    <source>
        <dbReference type="EMBL" id="RDH85959.1"/>
    </source>
</evidence>
<protein>
    <submittedName>
        <fullName evidence="3">Alkyl hydroperoxide reductase</fullName>
    </submittedName>
</protein>
<dbReference type="InterPro" id="IPR036249">
    <property type="entry name" value="Thioredoxin-like_sf"/>
</dbReference>
<name>A0A370DM25_9GAMM</name>
<organism evidence="3 4">
    <name type="scientific">endosymbiont of Galathealinum brachiosum</name>
    <dbReference type="NCBI Taxonomy" id="2200906"/>
    <lineage>
        <taxon>Bacteria</taxon>
        <taxon>Pseudomonadati</taxon>
        <taxon>Pseudomonadota</taxon>
        <taxon>Gammaproteobacteria</taxon>
        <taxon>sulfur-oxidizing symbionts</taxon>
    </lineage>
</organism>
<dbReference type="InterPro" id="IPR050553">
    <property type="entry name" value="Thioredoxin_ResA/DsbE_sf"/>
</dbReference>
<accession>A0A370DM25</accession>
<dbReference type="PANTHER" id="PTHR42852">
    <property type="entry name" value="THIOL:DISULFIDE INTERCHANGE PROTEIN DSBE"/>
    <property type="match status" value="1"/>
</dbReference>
<comment type="caution">
    <text evidence="3">The sequence shown here is derived from an EMBL/GenBank/DDBJ whole genome shotgun (WGS) entry which is preliminary data.</text>
</comment>
<evidence type="ECO:0000259" key="2">
    <source>
        <dbReference type="PROSITE" id="PS51352"/>
    </source>
</evidence>
<dbReference type="PROSITE" id="PS51352">
    <property type="entry name" value="THIOREDOXIN_2"/>
    <property type="match status" value="1"/>
</dbReference>
<dbReference type="EMBL" id="QFXC01000002">
    <property type="protein sequence ID" value="RDH85959.1"/>
    <property type="molecule type" value="Genomic_DNA"/>
</dbReference>
<dbReference type="InterPro" id="IPR000866">
    <property type="entry name" value="AhpC/TSA"/>
</dbReference>